<dbReference type="KEGG" id="dsf:UWK_00862"/>
<name>M1PLW0_DESSD</name>
<dbReference type="OrthoDB" id="9805982at2"/>
<dbReference type="STRING" id="1167006.UWK_00862"/>
<gene>
    <name evidence="1" type="ordered locus">UWK_00862</name>
</gene>
<dbReference type="HOGENOM" id="CLU_053295_0_0_7"/>
<dbReference type="Pfam" id="PF01136">
    <property type="entry name" value="Peptidase_U32"/>
    <property type="match status" value="1"/>
</dbReference>
<accession>M1PLW0</accession>
<reference evidence="2" key="1">
    <citation type="journal article" date="2013" name="Stand. Genomic Sci.">
        <title>Complete genome sequence of Desulfocapsa sulfexigens, a marine deltaproteobacterium specialized in disproportionating inorganic sulfur compounds.</title>
        <authorList>
            <person name="Finster K.W."/>
            <person name="Kjeldsen K.U."/>
            <person name="Kube M."/>
            <person name="Reinhardt R."/>
            <person name="Mussmann M."/>
            <person name="Amann R."/>
            <person name="Schreiber L."/>
        </authorList>
    </citation>
    <scope>NUCLEOTIDE SEQUENCE [LARGE SCALE GENOMIC DNA]</scope>
    <source>
        <strain evidence="2">DSM 10523 / SB164P1</strain>
    </source>
</reference>
<dbReference type="InterPro" id="IPR001539">
    <property type="entry name" value="Peptidase_U32"/>
</dbReference>
<organism evidence="1 2">
    <name type="scientific">Desulfocapsa sulfexigens (strain DSM 10523 / SB164P1)</name>
    <dbReference type="NCBI Taxonomy" id="1167006"/>
    <lineage>
        <taxon>Bacteria</taxon>
        <taxon>Pseudomonadati</taxon>
        <taxon>Thermodesulfobacteriota</taxon>
        <taxon>Desulfobulbia</taxon>
        <taxon>Desulfobulbales</taxon>
        <taxon>Desulfocapsaceae</taxon>
        <taxon>Desulfocapsa</taxon>
    </lineage>
</organism>
<dbReference type="PANTHER" id="PTHR30217">
    <property type="entry name" value="PEPTIDASE U32 FAMILY"/>
    <property type="match status" value="1"/>
</dbReference>
<sequence>MTQKKSSQVLSSRRITLPTSFSDGFITDLAELNSRYSESGGRVFELYGSFQHGSFHSARPAKYLPLISRSEFQKHVRLALDQDIAFNYLLNSPSYANFEYTHDGRQEFEELLQFLCDCGVASVTVTAPYLVDIIKSSFPELEVVVSTIGYVGAKRGINQFEEIGASRIVLDVEVNRDFRFLRRVTPGSRVDLEIVVNPVCLYQCHFKFNHYCTAASGGHIHKDGCGHPYNQYYLNWCYLEKLKNPGEFMRSPWVRPEDLHFYEEIGLHHFKIAGRGLESGELLDRARFYLQGEFKGNLLALLGWPHWLQFRKQADGTKLDPLEISLENDELSGFLDYFHRTEPDCRLGCEGCGHCDRWAAKHLKTNGPELLKGYIATMEANIRRLVNHIPTAEETLQQQKRWNEAAASQGHLS</sequence>
<keyword evidence="2" id="KW-1185">Reference proteome</keyword>
<keyword evidence="1" id="KW-0378">Hydrolase</keyword>
<dbReference type="GO" id="GO:0008233">
    <property type="term" value="F:peptidase activity"/>
    <property type="evidence" value="ECO:0007669"/>
    <property type="project" value="UniProtKB-KW"/>
</dbReference>
<dbReference type="PANTHER" id="PTHR30217:SF10">
    <property type="entry name" value="23S RRNA 5-HYDROXYCYTIDINE C2501 SYNTHASE"/>
    <property type="match status" value="1"/>
</dbReference>
<dbReference type="eggNOG" id="COG0826">
    <property type="taxonomic scope" value="Bacteria"/>
</dbReference>
<evidence type="ECO:0000313" key="2">
    <source>
        <dbReference type="Proteomes" id="UP000011721"/>
    </source>
</evidence>
<dbReference type="EMBL" id="CP003985">
    <property type="protein sequence ID" value="AGF77436.1"/>
    <property type="molecule type" value="Genomic_DNA"/>
</dbReference>
<dbReference type="GO" id="GO:0006508">
    <property type="term" value="P:proteolysis"/>
    <property type="evidence" value="ECO:0007669"/>
    <property type="project" value="UniProtKB-KW"/>
</dbReference>
<proteinExistence type="predicted"/>
<dbReference type="InterPro" id="IPR051454">
    <property type="entry name" value="RNA/ubiquinone_mod_enzymes"/>
</dbReference>
<keyword evidence="1" id="KW-0645">Protease</keyword>
<dbReference type="RefSeq" id="WP_015403132.1">
    <property type="nucleotide sequence ID" value="NC_020304.1"/>
</dbReference>
<evidence type="ECO:0000313" key="1">
    <source>
        <dbReference type="EMBL" id="AGF77436.1"/>
    </source>
</evidence>
<dbReference type="Proteomes" id="UP000011721">
    <property type="component" value="Chromosome"/>
</dbReference>
<protein>
    <submittedName>
        <fullName evidence="1">Collagenase-like protease</fullName>
    </submittedName>
</protein>
<dbReference type="AlphaFoldDB" id="M1PLW0"/>